<dbReference type="SUPFAM" id="SSF103473">
    <property type="entry name" value="MFS general substrate transporter"/>
    <property type="match status" value="1"/>
</dbReference>
<comment type="subcellular location">
    <subcellularLocation>
        <location evidence="2">Membrane</location>
        <topology evidence="2">Multi-pass membrane protein</topology>
    </subcellularLocation>
</comment>
<feature type="transmembrane region" description="Helical" evidence="8">
    <location>
        <begin position="383"/>
        <end position="403"/>
    </location>
</feature>
<dbReference type="InterPro" id="IPR001958">
    <property type="entry name" value="Tet-R_TetA/multi-R_MdtG-like"/>
</dbReference>
<feature type="transmembrane region" description="Helical" evidence="8">
    <location>
        <begin position="288"/>
        <end position="306"/>
    </location>
</feature>
<keyword evidence="4" id="KW-0813">Transport</keyword>
<dbReference type="InterPro" id="IPR020846">
    <property type="entry name" value="MFS_dom"/>
</dbReference>
<dbReference type="GO" id="GO:0022857">
    <property type="term" value="F:transmembrane transporter activity"/>
    <property type="evidence" value="ECO:0007669"/>
    <property type="project" value="InterPro"/>
</dbReference>
<dbReference type="EMBL" id="FOCL01000014">
    <property type="protein sequence ID" value="SEO84289.1"/>
    <property type="molecule type" value="Genomic_DNA"/>
</dbReference>
<evidence type="ECO:0000256" key="1">
    <source>
        <dbReference type="ARBA" id="ARBA00003279"/>
    </source>
</evidence>
<name>A0A1H8SZK5_9SPHI</name>
<evidence type="ECO:0000313" key="11">
    <source>
        <dbReference type="Proteomes" id="UP000198942"/>
    </source>
</evidence>
<dbReference type="Gene3D" id="1.20.1250.20">
    <property type="entry name" value="MFS general substrate transporter like domains"/>
    <property type="match status" value="1"/>
</dbReference>
<keyword evidence="7 8" id="KW-0472">Membrane</keyword>
<evidence type="ECO:0000256" key="6">
    <source>
        <dbReference type="ARBA" id="ARBA00022989"/>
    </source>
</evidence>
<feature type="transmembrane region" description="Helical" evidence="8">
    <location>
        <begin position="108"/>
        <end position="129"/>
    </location>
</feature>
<dbReference type="PROSITE" id="PS00216">
    <property type="entry name" value="SUGAR_TRANSPORT_1"/>
    <property type="match status" value="1"/>
</dbReference>
<dbReference type="CDD" id="cd17388">
    <property type="entry name" value="MFS_TetA"/>
    <property type="match status" value="1"/>
</dbReference>
<dbReference type="PROSITE" id="PS50850">
    <property type="entry name" value="MFS"/>
    <property type="match status" value="1"/>
</dbReference>
<dbReference type="STRING" id="551995.SAMN05192574_11444"/>
<accession>A0A1H8SZK5</accession>
<evidence type="ECO:0000256" key="4">
    <source>
        <dbReference type="ARBA" id="ARBA00022448"/>
    </source>
</evidence>
<dbReference type="PANTHER" id="PTHR23504:SF15">
    <property type="entry name" value="MAJOR FACILITATOR SUPERFAMILY (MFS) PROFILE DOMAIN-CONTAINING PROTEIN"/>
    <property type="match status" value="1"/>
</dbReference>
<keyword evidence="6 8" id="KW-1133">Transmembrane helix</keyword>
<evidence type="ECO:0000259" key="9">
    <source>
        <dbReference type="PROSITE" id="PS50850"/>
    </source>
</evidence>
<feature type="transmembrane region" description="Helical" evidence="8">
    <location>
        <begin position="349"/>
        <end position="371"/>
    </location>
</feature>
<feature type="transmembrane region" description="Helical" evidence="8">
    <location>
        <begin position="83"/>
        <end position="102"/>
    </location>
</feature>
<feature type="domain" description="Major facilitator superfamily (MFS) profile" evidence="9">
    <location>
        <begin position="12"/>
        <end position="407"/>
    </location>
</feature>
<evidence type="ECO:0000313" key="10">
    <source>
        <dbReference type="EMBL" id="SEO84289.1"/>
    </source>
</evidence>
<proteinExistence type="inferred from homology"/>
<dbReference type="GO" id="GO:0016020">
    <property type="term" value="C:membrane"/>
    <property type="evidence" value="ECO:0007669"/>
    <property type="project" value="UniProtKB-SubCell"/>
</dbReference>
<dbReference type="Pfam" id="PF07690">
    <property type="entry name" value="MFS_1"/>
    <property type="match status" value="2"/>
</dbReference>
<dbReference type="RefSeq" id="WP_091219510.1">
    <property type="nucleotide sequence ID" value="NZ_FOCL01000014.1"/>
</dbReference>
<keyword evidence="5 8" id="KW-0812">Transmembrane</keyword>
<dbReference type="PANTHER" id="PTHR23504">
    <property type="entry name" value="MAJOR FACILITATOR SUPERFAMILY DOMAIN-CONTAINING PROTEIN 10"/>
    <property type="match status" value="1"/>
</dbReference>
<feature type="transmembrane region" description="Helical" evidence="8">
    <location>
        <begin position="257"/>
        <end position="276"/>
    </location>
</feature>
<evidence type="ECO:0000256" key="8">
    <source>
        <dbReference type="SAM" id="Phobius"/>
    </source>
</evidence>
<feature type="transmembrane region" description="Helical" evidence="8">
    <location>
        <begin position="54"/>
        <end position="71"/>
    </location>
</feature>
<dbReference type="OrthoDB" id="9793283at2"/>
<comment type="similarity">
    <text evidence="3">Belongs to the major facilitator superfamily. TCR/Tet family.</text>
</comment>
<dbReference type="InterPro" id="IPR011701">
    <property type="entry name" value="MFS"/>
</dbReference>
<dbReference type="Proteomes" id="UP000198942">
    <property type="component" value="Unassembled WGS sequence"/>
</dbReference>
<keyword evidence="11" id="KW-1185">Reference proteome</keyword>
<evidence type="ECO:0000256" key="5">
    <source>
        <dbReference type="ARBA" id="ARBA00022692"/>
    </source>
</evidence>
<protein>
    <submittedName>
        <fullName evidence="10">MFS transporter, DHA1 family, tetracycline resistance protein</fullName>
    </submittedName>
</protein>
<dbReference type="InterPro" id="IPR005829">
    <property type="entry name" value="Sugar_transporter_CS"/>
</dbReference>
<evidence type="ECO:0000256" key="2">
    <source>
        <dbReference type="ARBA" id="ARBA00004141"/>
    </source>
</evidence>
<dbReference type="PRINTS" id="PR01035">
    <property type="entry name" value="TCRTETA"/>
</dbReference>
<gene>
    <name evidence="10" type="ORF">SAMN05192574_11444</name>
</gene>
<reference evidence="11" key="1">
    <citation type="submission" date="2016-10" db="EMBL/GenBank/DDBJ databases">
        <authorList>
            <person name="Varghese N."/>
            <person name="Submissions S."/>
        </authorList>
    </citation>
    <scope>NUCLEOTIDE SEQUENCE [LARGE SCALE GENOMIC DNA]</scope>
    <source>
        <strain evidence="11">Gh-48</strain>
    </source>
</reference>
<feature type="transmembrane region" description="Helical" evidence="8">
    <location>
        <begin position="12"/>
        <end position="34"/>
    </location>
</feature>
<dbReference type="AlphaFoldDB" id="A0A1H8SZK5"/>
<evidence type="ECO:0000256" key="3">
    <source>
        <dbReference type="ARBA" id="ARBA00007520"/>
    </source>
</evidence>
<evidence type="ECO:0000256" key="7">
    <source>
        <dbReference type="ARBA" id="ARBA00023136"/>
    </source>
</evidence>
<sequence>MSAKPKKKHTAALGFIFVTLFIDVLGLGIIIPVMPSLLEKLGNMDVSTAAQYNGYLTFTYASMQFLFSSLLGNLSDRYGRRPVLLGSLIGFGIDYIFMAFAPTVAWLFIGRAIAGFAGASNTTATAYIADISTGKNRAANFGLVGAASGLGFIIGIGTGSFLGALNVRFPFMLAAALALINATYGYFVLPESLNIKNRRRFEWKKANPVSSLRNLSRYKSLTGLIGAFSLVYIAQKAVEYVLSFYVTEKFDWQLKSIGFLGFFIGIVLVAIQGGLIRFTIPKFGQEKNIVAGLLFYTIGLTLIAFANQGWMMYVFMVPYCLGGISGPSLQGMITSTVSPKEQGELQGSLTSISSLAVIIGPLLMSSVFHLFTHRNTSTYFPGAPYILGAVLMLIAVFLAIRSIKKNRVADSKPVEAEL</sequence>
<organism evidence="10 11">
    <name type="scientific">Mucilaginibacter gossypiicola</name>
    <dbReference type="NCBI Taxonomy" id="551995"/>
    <lineage>
        <taxon>Bacteria</taxon>
        <taxon>Pseudomonadati</taxon>
        <taxon>Bacteroidota</taxon>
        <taxon>Sphingobacteriia</taxon>
        <taxon>Sphingobacteriales</taxon>
        <taxon>Sphingobacteriaceae</taxon>
        <taxon>Mucilaginibacter</taxon>
    </lineage>
</organism>
<comment type="function">
    <text evidence="1">Resistance to tetracycline by an active tetracycline efflux. This is an energy-dependent process that decreases the accumulation of the antibiotic in whole cells. This protein functions as a metal-tetracycline/H(+) antiporter.</text>
</comment>
<feature type="transmembrane region" description="Helical" evidence="8">
    <location>
        <begin position="141"/>
        <end position="163"/>
    </location>
</feature>
<feature type="transmembrane region" description="Helical" evidence="8">
    <location>
        <begin position="221"/>
        <end position="245"/>
    </location>
</feature>
<feature type="transmembrane region" description="Helical" evidence="8">
    <location>
        <begin position="169"/>
        <end position="189"/>
    </location>
</feature>
<dbReference type="InterPro" id="IPR036259">
    <property type="entry name" value="MFS_trans_sf"/>
</dbReference>